<keyword evidence="1" id="KW-0862">Zinc</keyword>
<evidence type="ECO:0000313" key="4">
    <source>
        <dbReference type="EMBL" id="CAG2236459.1"/>
    </source>
</evidence>
<keyword evidence="1" id="KW-0863">Zinc-finger</keyword>
<keyword evidence="5" id="KW-1185">Reference proteome</keyword>
<dbReference type="GO" id="GO:0008270">
    <property type="term" value="F:zinc ion binding"/>
    <property type="evidence" value="ECO:0007669"/>
    <property type="project" value="UniProtKB-KW"/>
</dbReference>
<evidence type="ECO:0000313" key="5">
    <source>
        <dbReference type="Proteomes" id="UP000683360"/>
    </source>
</evidence>
<proteinExistence type="predicted"/>
<dbReference type="OrthoDB" id="6051284at2759"/>
<evidence type="ECO:0000256" key="1">
    <source>
        <dbReference type="PROSITE-ProRule" id="PRU00024"/>
    </source>
</evidence>
<feature type="domain" description="B box-type" evidence="3">
    <location>
        <begin position="856"/>
        <end position="899"/>
    </location>
</feature>
<dbReference type="InterPro" id="IPR002404">
    <property type="entry name" value="IRS_PTB"/>
</dbReference>
<comment type="caution">
    <text evidence="4">The sequence shown here is derived from an EMBL/GenBank/DDBJ whole genome shotgun (WGS) entry which is preliminary data.</text>
</comment>
<dbReference type="SMART" id="SM00336">
    <property type="entry name" value="BBOX"/>
    <property type="match status" value="2"/>
</dbReference>
<keyword evidence="1" id="KW-0479">Metal-binding</keyword>
<accession>A0A8S3TZ35</accession>
<dbReference type="InterPro" id="IPR047153">
    <property type="entry name" value="TRIM45/56/19-like"/>
</dbReference>
<dbReference type="Pfam" id="PF02174">
    <property type="entry name" value="IRS"/>
    <property type="match status" value="1"/>
</dbReference>
<dbReference type="AlphaFoldDB" id="A0A8S3TZ35"/>
<name>A0A8S3TZ35_MYTED</name>
<keyword evidence="2" id="KW-0175">Coiled coil</keyword>
<protein>
    <recommendedName>
        <fullName evidence="3">B box-type domain-containing protein</fullName>
    </recommendedName>
</protein>
<dbReference type="EMBL" id="CAJPWZ010002356">
    <property type="protein sequence ID" value="CAG2236459.1"/>
    <property type="molecule type" value="Genomic_DNA"/>
</dbReference>
<dbReference type="Gene3D" id="2.30.29.30">
    <property type="entry name" value="Pleckstrin-homology domain (PH domain)/Phosphotyrosine-binding domain (PTB)"/>
    <property type="match status" value="1"/>
</dbReference>
<dbReference type="Proteomes" id="UP000683360">
    <property type="component" value="Unassembled WGS sequence"/>
</dbReference>
<dbReference type="PANTHER" id="PTHR25462:SF296">
    <property type="entry name" value="MEIOTIC P26, ISOFORM F"/>
    <property type="match status" value="1"/>
</dbReference>
<dbReference type="InterPro" id="IPR011993">
    <property type="entry name" value="PH-like_dom_sf"/>
</dbReference>
<evidence type="ECO:0000259" key="3">
    <source>
        <dbReference type="PROSITE" id="PS50119"/>
    </source>
</evidence>
<feature type="coiled-coil region" evidence="2">
    <location>
        <begin position="1037"/>
        <end position="1064"/>
    </location>
</feature>
<dbReference type="PANTHER" id="PTHR25462">
    <property type="entry name" value="BONUS, ISOFORM C-RELATED"/>
    <property type="match status" value="1"/>
</dbReference>
<reference evidence="4" key="1">
    <citation type="submission" date="2021-03" db="EMBL/GenBank/DDBJ databases">
        <authorList>
            <person name="Bekaert M."/>
        </authorList>
    </citation>
    <scope>NUCLEOTIDE SEQUENCE</scope>
</reference>
<dbReference type="CDD" id="cd19757">
    <property type="entry name" value="Bbox1"/>
    <property type="match status" value="2"/>
</dbReference>
<organism evidence="4 5">
    <name type="scientific">Mytilus edulis</name>
    <name type="common">Blue mussel</name>
    <dbReference type="NCBI Taxonomy" id="6550"/>
    <lineage>
        <taxon>Eukaryota</taxon>
        <taxon>Metazoa</taxon>
        <taxon>Spiralia</taxon>
        <taxon>Lophotrochozoa</taxon>
        <taxon>Mollusca</taxon>
        <taxon>Bivalvia</taxon>
        <taxon>Autobranchia</taxon>
        <taxon>Pteriomorphia</taxon>
        <taxon>Mytilida</taxon>
        <taxon>Mytiloidea</taxon>
        <taxon>Mytilidae</taxon>
        <taxon>Mytilinae</taxon>
        <taxon>Mytilus</taxon>
    </lineage>
</organism>
<dbReference type="PROSITE" id="PS50119">
    <property type="entry name" value="ZF_BBOX"/>
    <property type="match status" value="1"/>
</dbReference>
<dbReference type="Gene3D" id="3.30.160.60">
    <property type="entry name" value="Classic Zinc Finger"/>
    <property type="match status" value="2"/>
</dbReference>
<dbReference type="SUPFAM" id="SSF50729">
    <property type="entry name" value="PH domain-like"/>
    <property type="match status" value="1"/>
</dbReference>
<gene>
    <name evidence="4" type="ORF">MEDL_48979</name>
</gene>
<sequence>MASKFPVCGICDSKNISVPSTTWCTDCKEGLCGECKVNHLLNKASRSHGILHKLPVSVLQIEESCKLHGEYNQAYCHEHECSCCIKCIMEKHKNCKNVTNIHDNIELSNVNISHHIDDFVDVVKQNKINTEEIDVQTKHVYTALIQQEKKEAKYAELGKIVAQTSSDYMSSMKQKNKEAHYSTLGKNDKPITQAYTSLIPRVNKEAPYSKLGGNDEQITQAYTSLMPRENKDAQYSKLGGNDEPITQGYTSLIPRENKEAPYSKSCGNDEQITQAYTSLMPRENKDAQYSKLDGNDEPITQAYTSLIPRENKEAQGSVLKLGGNDEPITQAYTSLIPRQNTEAQYSKLGGNDEPITQAYTSLIPQEIKEAQYSKLGGKDEPITQAYTSLGPRENKEAQYSKLEENDEQIIQDYTSLIPRENKEAPYSELGGNDEPIIQDYTSLIPQENKEAQYSKLGENDEQKSSNYMSLMKHIMKLGPNDEQITQAYTSLIPQENKGEAYSELSESVEKTSPVSLSSMRPDHNVEATTELGEIVEKTIPVNTSSMGQENTEEASTEHSEIVEKTSAVSACSMGQENNAEASTEFGEIVELTSAVYTSTIENREKTYTEIGEIVELTSLVYTSSLKPENREETYTDVSSTELGEIGELNSAVYTSSMAQENRDETYTELCELVELNSQDYTSSMKQENREETYTELGEIGELTSPVYTSSMEHENIDDTYTELGEIVEQTDPGLCFIVMAKPGKAAWKFGLTSDYRLYVKPEGFTLEDIKKKTLKCHWPYDIVQQYGKSKEGREFVVTVGRRHILGPGNVTFLCDSRDNLERLFRLVPIFIKRIQSNTVVVIRNRKMEGESPACGICDSRHISKPSKAWCFECNEGLCEECKEHHTLNKASKSHGIIPVNEFQKLPVSVLQIEDFCKSHGKRYQAYCHKHKCSCCSKCLIGGHKNCKDFTDIHDVVCRIKSSNMMLEIENSMRELIDNLQRIQKNRAGNLLSLKLHRQTIETEIQIARHTVNNHFDRLERTLLEELHIIENDERKKINKILASVELKEKEIDELQKSLAITKQHASDLQTYLISKQIEHALMESESFIQSIQNNNDLSDVIISFQTNDIMKSLENISKFWKIVVQTSQSDISLVRQKNKQTQAKVDIVTKCYPDHQYETIKTEEGLLKQYLSF</sequence>
<dbReference type="SMART" id="SM01244">
    <property type="entry name" value="IRS"/>
    <property type="match status" value="1"/>
</dbReference>
<dbReference type="InterPro" id="IPR000315">
    <property type="entry name" value="Znf_B-box"/>
</dbReference>
<evidence type="ECO:0000256" key="2">
    <source>
        <dbReference type="SAM" id="Coils"/>
    </source>
</evidence>